<feature type="domain" description="Protein kinase" evidence="10">
    <location>
        <begin position="10"/>
        <end position="269"/>
    </location>
</feature>
<keyword evidence="5 11" id="KW-0418">Kinase</keyword>
<keyword evidence="12" id="KW-1185">Reference proteome</keyword>
<name>A0A928VU56_9CYAN</name>
<reference evidence="11" key="1">
    <citation type="submission" date="2020-10" db="EMBL/GenBank/DDBJ databases">
        <authorList>
            <person name="Castelo-Branco R."/>
            <person name="Eusebio N."/>
            <person name="Adriana R."/>
            <person name="Vieira A."/>
            <person name="Brugerolle De Fraissinette N."/>
            <person name="Rezende De Castro R."/>
            <person name="Schneider M.P."/>
            <person name="Vasconcelos V."/>
            <person name="Leao P.N."/>
        </authorList>
    </citation>
    <scope>NUCLEOTIDE SEQUENCE</scope>
    <source>
        <strain evidence="11">LEGE 11467</strain>
    </source>
</reference>
<dbReference type="Gene3D" id="1.10.510.10">
    <property type="entry name" value="Transferase(Phosphotransferase) domain 1"/>
    <property type="match status" value="1"/>
</dbReference>
<dbReference type="PANTHER" id="PTHR24363">
    <property type="entry name" value="SERINE/THREONINE PROTEIN KINASE"/>
    <property type="match status" value="1"/>
</dbReference>
<evidence type="ECO:0000256" key="1">
    <source>
        <dbReference type="ARBA" id="ARBA00012513"/>
    </source>
</evidence>
<dbReference type="CDD" id="cd14014">
    <property type="entry name" value="STKc_PknB_like"/>
    <property type="match status" value="1"/>
</dbReference>
<dbReference type="RefSeq" id="WP_264320648.1">
    <property type="nucleotide sequence ID" value="NZ_JADEXN010000080.1"/>
</dbReference>
<evidence type="ECO:0000256" key="8">
    <source>
        <dbReference type="ARBA" id="ARBA00048679"/>
    </source>
</evidence>
<proteinExistence type="predicted"/>
<accession>A0A928VU56</accession>
<feature type="binding site" evidence="9">
    <location>
        <position position="41"/>
    </location>
    <ligand>
        <name>ATP</name>
        <dbReference type="ChEBI" id="CHEBI:30616"/>
    </ligand>
</feature>
<dbReference type="Proteomes" id="UP000621799">
    <property type="component" value="Unassembled WGS sequence"/>
</dbReference>
<evidence type="ECO:0000256" key="6">
    <source>
        <dbReference type="ARBA" id="ARBA00022840"/>
    </source>
</evidence>
<evidence type="ECO:0000256" key="2">
    <source>
        <dbReference type="ARBA" id="ARBA00022527"/>
    </source>
</evidence>
<evidence type="ECO:0000256" key="7">
    <source>
        <dbReference type="ARBA" id="ARBA00047899"/>
    </source>
</evidence>
<comment type="catalytic activity">
    <reaction evidence="7">
        <text>L-threonyl-[protein] + ATP = O-phospho-L-threonyl-[protein] + ADP + H(+)</text>
        <dbReference type="Rhea" id="RHEA:46608"/>
        <dbReference type="Rhea" id="RHEA-COMP:11060"/>
        <dbReference type="Rhea" id="RHEA-COMP:11605"/>
        <dbReference type="ChEBI" id="CHEBI:15378"/>
        <dbReference type="ChEBI" id="CHEBI:30013"/>
        <dbReference type="ChEBI" id="CHEBI:30616"/>
        <dbReference type="ChEBI" id="CHEBI:61977"/>
        <dbReference type="ChEBI" id="CHEBI:456216"/>
        <dbReference type="EC" id="2.7.11.1"/>
    </reaction>
</comment>
<evidence type="ECO:0000259" key="10">
    <source>
        <dbReference type="PROSITE" id="PS50011"/>
    </source>
</evidence>
<evidence type="ECO:0000256" key="4">
    <source>
        <dbReference type="ARBA" id="ARBA00022741"/>
    </source>
</evidence>
<dbReference type="SUPFAM" id="SSF56112">
    <property type="entry name" value="Protein kinase-like (PK-like)"/>
    <property type="match status" value="1"/>
</dbReference>
<evidence type="ECO:0000256" key="3">
    <source>
        <dbReference type="ARBA" id="ARBA00022679"/>
    </source>
</evidence>
<dbReference type="GO" id="GO:0005524">
    <property type="term" value="F:ATP binding"/>
    <property type="evidence" value="ECO:0007669"/>
    <property type="project" value="UniProtKB-UniRule"/>
</dbReference>
<dbReference type="Pfam" id="PF00069">
    <property type="entry name" value="Pkinase"/>
    <property type="match status" value="1"/>
</dbReference>
<dbReference type="Gene3D" id="3.30.200.20">
    <property type="entry name" value="Phosphorylase Kinase, domain 1"/>
    <property type="match status" value="1"/>
</dbReference>
<keyword evidence="6 9" id="KW-0067">ATP-binding</keyword>
<dbReference type="PROSITE" id="PS00107">
    <property type="entry name" value="PROTEIN_KINASE_ATP"/>
    <property type="match status" value="1"/>
</dbReference>
<dbReference type="GO" id="GO:0004674">
    <property type="term" value="F:protein serine/threonine kinase activity"/>
    <property type="evidence" value="ECO:0007669"/>
    <property type="project" value="UniProtKB-KW"/>
</dbReference>
<dbReference type="EC" id="2.7.11.1" evidence="1"/>
<keyword evidence="3" id="KW-0808">Transferase</keyword>
<dbReference type="PROSITE" id="PS50011">
    <property type="entry name" value="PROTEIN_KINASE_DOM"/>
    <property type="match status" value="1"/>
</dbReference>
<evidence type="ECO:0000256" key="9">
    <source>
        <dbReference type="PROSITE-ProRule" id="PRU10141"/>
    </source>
</evidence>
<keyword evidence="2 11" id="KW-0723">Serine/threonine-protein kinase</keyword>
<evidence type="ECO:0000313" key="12">
    <source>
        <dbReference type="Proteomes" id="UP000621799"/>
    </source>
</evidence>
<comment type="catalytic activity">
    <reaction evidence="8">
        <text>L-seryl-[protein] + ATP = O-phospho-L-seryl-[protein] + ADP + H(+)</text>
        <dbReference type="Rhea" id="RHEA:17989"/>
        <dbReference type="Rhea" id="RHEA-COMP:9863"/>
        <dbReference type="Rhea" id="RHEA-COMP:11604"/>
        <dbReference type="ChEBI" id="CHEBI:15378"/>
        <dbReference type="ChEBI" id="CHEBI:29999"/>
        <dbReference type="ChEBI" id="CHEBI:30616"/>
        <dbReference type="ChEBI" id="CHEBI:83421"/>
        <dbReference type="ChEBI" id="CHEBI:456216"/>
        <dbReference type="EC" id="2.7.11.1"/>
    </reaction>
</comment>
<organism evidence="11 12">
    <name type="scientific">Zarconia navalis LEGE 11467</name>
    <dbReference type="NCBI Taxonomy" id="1828826"/>
    <lineage>
        <taxon>Bacteria</taxon>
        <taxon>Bacillati</taxon>
        <taxon>Cyanobacteriota</taxon>
        <taxon>Cyanophyceae</taxon>
        <taxon>Oscillatoriophycideae</taxon>
        <taxon>Oscillatoriales</taxon>
        <taxon>Oscillatoriales incertae sedis</taxon>
        <taxon>Zarconia</taxon>
        <taxon>Zarconia navalis</taxon>
    </lineage>
</organism>
<dbReference type="InterPro" id="IPR000719">
    <property type="entry name" value="Prot_kinase_dom"/>
</dbReference>
<keyword evidence="4 9" id="KW-0547">Nucleotide-binding</keyword>
<sequence>MLGTVLRDRYEVVRFLGRGGFGETYLARDRDLPEQPECVVKRLQPQSGSESVLQTARRLFDIEARTLYRLGSHDRIPQLLAHFEVGGEFYLVQQLIRGSDIKQELRTGQRWIEAWAIAFLQEMLLILEFVHQQDIIHRDIKPSNIIRRTFDGALVLIDFGAVKQLGTHLDPENLTVAVGTAGYMPNEQAAGKPRSNSDLYALGMVAIQGLTRTPPHQLPVDYRTGEVLWRDRLCDGNFSAAFLDILAKLVRYDARDRYSNATEVLDALAGLEMD</sequence>
<gene>
    <name evidence="11" type="ORF">IQ235_06300</name>
</gene>
<dbReference type="AlphaFoldDB" id="A0A928VU56"/>
<comment type="caution">
    <text evidence="11">The sequence shown here is derived from an EMBL/GenBank/DDBJ whole genome shotgun (WGS) entry which is preliminary data.</text>
</comment>
<evidence type="ECO:0000256" key="5">
    <source>
        <dbReference type="ARBA" id="ARBA00022777"/>
    </source>
</evidence>
<dbReference type="SMART" id="SM00220">
    <property type="entry name" value="S_TKc"/>
    <property type="match status" value="1"/>
</dbReference>
<dbReference type="InterPro" id="IPR011009">
    <property type="entry name" value="Kinase-like_dom_sf"/>
</dbReference>
<dbReference type="PANTHER" id="PTHR24363:SF0">
    <property type="entry name" value="SERINE_THREONINE KINASE LIKE DOMAIN CONTAINING 1"/>
    <property type="match status" value="1"/>
</dbReference>
<feature type="non-terminal residue" evidence="11">
    <location>
        <position position="274"/>
    </location>
</feature>
<dbReference type="InterPro" id="IPR017441">
    <property type="entry name" value="Protein_kinase_ATP_BS"/>
</dbReference>
<evidence type="ECO:0000313" key="11">
    <source>
        <dbReference type="EMBL" id="MBE9040399.1"/>
    </source>
</evidence>
<protein>
    <recommendedName>
        <fullName evidence="1">non-specific serine/threonine protein kinase</fullName>
        <ecNumber evidence="1">2.7.11.1</ecNumber>
    </recommendedName>
</protein>
<dbReference type="EMBL" id="JADEXN010000080">
    <property type="protein sequence ID" value="MBE9040399.1"/>
    <property type="molecule type" value="Genomic_DNA"/>
</dbReference>